<dbReference type="PANTHER" id="PTHR45348:SF7">
    <property type="entry name" value="ZINC BINDING OXIDOREDUCTASE, PUTATIVE-RELATED"/>
    <property type="match status" value="1"/>
</dbReference>
<dbReference type="CDD" id="cd08249">
    <property type="entry name" value="enoyl_reductase_like"/>
    <property type="match status" value="1"/>
</dbReference>
<dbReference type="InterPro" id="IPR020843">
    <property type="entry name" value="ER"/>
</dbReference>
<dbReference type="OrthoDB" id="48317at2759"/>
<evidence type="ECO:0000313" key="4">
    <source>
        <dbReference type="EMBL" id="CEJ83151.1"/>
    </source>
</evidence>
<dbReference type="AlphaFoldDB" id="A0A0A1SXW4"/>
<dbReference type="PANTHER" id="PTHR45348">
    <property type="entry name" value="HYPOTHETICAL OXIDOREDUCTASE (EUROFUNG)"/>
    <property type="match status" value="1"/>
</dbReference>
<accession>A0A0A1SXW4</accession>
<organism evidence="4 5">
    <name type="scientific">[Torrubiella] hemipterigena</name>
    <dbReference type="NCBI Taxonomy" id="1531966"/>
    <lineage>
        <taxon>Eukaryota</taxon>
        <taxon>Fungi</taxon>
        <taxon>Dikarya</taxon>
        <taxon>Ascomycota</taxon>
        <taxon>Pezizomycotina</taxon>
        <taxon>Sordariomycetes</taxon>
        <taxon>Hypocreomycetidae</taxon>
        <taxon>Hypocreales</taxon>
        <taxon>Clavicipitaceae</taxon>
        <taxon>Clavicipitaceae incertae sedis</taxon>
        <taxon>'Torrubiella' clade</taxon>
    </lineage>
</organism>
<dbReference type="InterPro" id="IPR036291">
    <property type="entry name" value="NAD(P)-bd_dom_sf"/>
</dbReference>
<sequence>MSDAQFQLAAASRFPMDTEFAAPRRHVFSPISPSSSSPVPSTDNATMTDIPNQMKALVANQGIFTRVLNIARKTTSANAAVLQTVPVPQIDSDQVLVKVTAVAINPTDWKHADMLSPKGSVLGCDFAGVVAKVGQNASTAWKEGDRIASSVHGGLYPDRGSFAEYLKVDSDLAWKIPEGVTDEAAASIGISAGTSMLSLNQELDVPWLCGEPGGRTDTPVLIYAASTSTGLLAIQFSKLAGVKVVATCSPHSFDLVKKYGADDVFDYKSPNAIDAIKKAHPNIDRALDCFSEGSSSDFCAKTLGPSGGKVVTLLPNTKTSVPNATIVPILMYTILGKPFQILAPLGPKFPAIPENRAAAVRFYAGMSDFSSKLQAPPLEEVSGGLEGLNAGMDWLRKGKVSGKKIVAKIGSKE</sequence>
<evidence type="ECO:0000259" key="3">
    <source>
        <dbReference type="SMART" id="SM00829"/>
    </source>
</evidence>
<name>A0A0A1SXW4_9HYPO</name>
<dbReference type="Gene3D" id="3.40.50.720">
    <property type="entry name" value="NAD(P)-binding Rossmann-like Domain"/>
    <property type="match status" value="1"/>
</dbReference>
<dbReference type="STRING" id="1531966.A0A0A1SXW4"/>
<dbReference type="InterPro" id="IPR013149">
    <property type="entry name" value="ADH-like_C"/>
</dbReference>
<dbReference type="Pfam" id="PF08240">
    <property type="entry name" value="ADH_N"/>
    <property type="match status" value="1"/>
</dbReference>
<evidence type="ECO:0000256" key="1">
    <source>
        <dbReference type="ARBA" id="ARBA00008072"/>
    </source>
</evidence>
<dbReference type="SMART" id="SM00829">
    <property type="entry name" value="PKS_ER"/>
    <property type="match status" value="1"/>
</dbReference>
<comment type="similarity">
    <text evidence="1">Belongs to the zinc-containing alcohol dehydrogenase family.</text>
</comment>
<dbReference type="InterPro" id="IPR013154">
    <property type="entry name" value="ADH-like_N"/>
</dbReference>
<keyword evidence="5" id="KW-1185">Reference proteome</keyword>
<dbReference type="SUPFAM" id="SSF51735">
    <property type="entry name" value="NAD(P)-binding Rossmann-fold domains"/>
    <property type="match status" value="1"/>
</dbReference>
<gene>
    <name evidence="4" type="ORF">VHEMI03173</name>
</gene>
<dbReference type="Proteomes" id="UP000039046">
    <property type="component" value="Unassembled WGS sequence"/>
</dbReference>
<evidence type="ECO:0000313" key="5">
    <source>
        <dbReference type="Proteomes" id="UP000039046"/>
    </source>
</evidence>
<proteinExistence type="inferred from homology"/>
<dbReference type="InterPro" id="IPR047122">
    <property type="entry name" value="Trans-enoyl_RdTase-like"/>
</dbReference>
<dbReference type="HOGENOM" id="CLU_026673_16_1_1"/>
<protein>
    <recommendedName>
        <fullName evidence="3">Enoyl reductase (ER) domain-containing protein</fullName>
    </recommendedName>
</protein>
<evidence type="ECO:0000256" key="2">
    <source>
        <dbReference type="ARBA" id="ARBA00023002"/>
    </source>
</evidence>
<dbReference type="InterPro" id="IPR011032">
    <property type="entry name" value="GroES-like_sf"/>
</dbReference>
<keyword evidence="2" id="KW-0560">Oxidoreductase</keyword>
<dbReference type="Gene3D" id="3.90.180.10">
    <property type="entry name" value="Medium-chain alcohol dehydrogenases, catalytic domain"/>
    <property type="match status" value="1"/>
</dbReference>
<reference evidence="4 5" key="1">
    <citation type="journal article" date="2015" name="Genome Announc.">
        <title>Draft Genome Sequence and Gene Annotation of the Entomopathogenic Fungus Verticillium hemipterigenum.</title>
        <authorList>
            <person name="Horn F."/>
            <person name="Habel A."/>
            <person name="Scharf D.H."/>
            <person name="Dworschak J."/>
            <person name="Brakhage A.A."/>
            <person name="Guthke R."/>
            <person name="Hertweck C."/>
            <person name="Linde J."/>
        </authorList>
    </citation>
    <scope>NUCLEOTIDE SEQUENCE [LARGE SCALE GENOMIC DNA]</scope>
</reference>
<dbReference type="GO" id="GO:0016651">
    <property type="term" value="F:oxidoreductase activity, acting on NAD(P)H"/>
    <property type="evidence" value="ECO:0007669"/>
    <property type="project" value="InterPro"/>
</dbReference>
<dbReference type="EMBL" id="CDHN01000001">
    <property type="protein sequence ID" value="CEJ83151.1"/>
    <property type="molecule type" value="Genomic_DNA"/>
</dbReference>
<dbReference type="Pfam" id="PF00107">
    <property type="entry name" value="ADH_zinc_N"/>
    <property type="match status" value="1"/>
</dbReference>
<dbReference type="SUPFAM" id="SSF50129">
    <property type="entry name" value="GroES-like"/>
    <property type="match status" value="1"/>
</dbReference>
<feature type="domain" description="Enoyl reductase (ER)" evidence="3">
    <location>
        <begin position="75"/>
        <end position="406"/>
    </location>
</feature>